<reference evidence="10" key="1">
    <citation type="journal article" date="2019" name="Gigascience">
        <title>De novo genome assembly of the endangered Acer yangbiense, a plant species with extremely small populations endemic to Yunnan Province, China.</title>
        <authorList>
            <person name="Yang J."/>
            <person name="Wariss H.M."/>
            <person name="Tao L."/>
            <person name="Zhang R."/>
            <person name="Yun Q."/>
            <person name="Hollingsworth P."/>
            <person name="Dao Z."/>
            <person name="Luo G."/>
            <person name="Guo H."/>
            <person name="Ma Y."/>
            <person name="Sun W."/>
        </authorList>
    </citation>
    <scope>NUCLEOTIDE SEQUENCE [LARGE SCALE GENOMIC DNA]</scope>
    <source>
        <strain evidence="10">cv. Malutang</strain>
    </source>
</reference>
<dbReference type="Gene3D" id="3.40.50.300">
    <property type="entry name" value="P-loop containing nucleotide triphosphate hydrolases"/>
    <property type="match status" value="1"/>
</dbReference>
<keyword evidence="5" id="KW-0175">Coiled coil</keyword>
<dbReference type="Pfam" id="PF00931">
    <property type="entry name" value="NB-ARC"/>
    <property type="match status" value="1"/>
</dbReference>
<name>A0A5C7HGW5_9ROSI</name>
<keyword evidence="2" id="KW-0547">Nucleotide-binding</keyword>
<dbReference type="PRINTS" id="PR00364">
    <property type="entry name" value="DISEASERSIST"/>
</dbReference>
<dbReference type="Gene3D" id="3.80.10.10">
    <property type="entry name" value="Ribonuclease Inhibitor"/>
    <property type="match status" value="2"/>
</dbReference>
<keyword evidence="1" id="KW-0677">Repeat</keyword>
<dbReference type="InterPro" id="IPR002182">
    <property type="entry name" value="NB-ARC"/>
</dbReference>
<proteinExistence type="predicted"/>
<feature type="coiled-coil region" evidence="5">
    <location>
        <begin position="712"/>
        <end position="739"/>
    </location>
</feature>
<gene>
    <name evidence="9" type="ORF">EZV62_017248</name>
</gene>
<accession>A0A5C7HGW5</accession>
<feature type="region of interest" description="Disordered" evidence="6">
    <location>
        <begin position="294"/>
        <end position="316"/>
    </location>
</feature>
<feature type="coiled-coil region" evidence="5">
    <location>
        <begin position="99"/>
        <end position="126"/>
    </location>
</feature>
<feature type="region of interest" description="Disordered" evidence="6">
    <location>
        <begin position="958"/>
        <end position="985"/>
    </location>
</feature>
<feature type="domain" description="Disease resistance N-terminal" evidence="8">
    <location>
        <begin position="635"/>
        <end position="696"/>
    </location>
</feature>
<sequence length="1475" mass="166897">MISSPEVSDFFRRLKLNQKWLNGFKSNLQSLGWILGDAESKAYVNKEVKVWLADLNEVSYDLEDLLEEIVTQESSHQDKPRNIKIRIQGIFSAKLSSLEKVLKQRLEEVTVKIENLQRQSDTLGLRKASQIKRELVVGRYCIEDEPQAIGRDEDKEAMLKLLLSDGVSADHDHPTVVGGRGVGKTTLAQLVYNDERVKKQFEFKAWIHVSEDFDDMSLTKAIFLAFTDRPSYIEDLDILQTSLKKHLYQKKFLLVLDNLTMRFDWTNLQKVLTAGSSGSRIIVTCNHPKLKGTMADKPFPSHPSSDESFPSHTSSDKPFPSLEILVFQEMMEWEEWISPEVEGENFPSLKRIGISGCPKLAKCSPLHLPPSAEVEISGCPLLRVPVTDGNKMQFRSDDKLARRPLMPPVWTKFQLPESYRVLLKNDDEIATQYLEHRINNISSPSHSSPPESPMLLTEFEFEKQLHESHSRKENLLDIASASTPQKIEELQLRDSIAVHSTDDSIKSNRPPPESYKHLTEDSSAKHEGALDTSSAAAEISDPDTDDPINDGGDKTQFRRNKKLLDRPSSSRLQEIEELHLLSHENMFEAQKNMSEINTFESSVRESFSSVFFKPLEHMISSPEVSDFFLRLELNEKWLNNLLSLDKLLGDAESKAYVNKEVEVWLDDLNEVSYDLEDLLEEIVTEELSHQDKPRNIKIGIQGIFSAKLSSLEKVIKQRLEEITVKLENLQRNSDTLGLRKASRIKREPCQQSLVVGRYKDKEAIIKLLLSDKSGFICDIMGNDGYFKVSRNTRHLLISGDKNLAEKCKAIGAAKFLRTLILYKPYWENESSQLSVELLNDLFEALQRLRICISGCPKLAKCSPLRLPPSAEIELSECSLLRVPVTDGNTMKFVSDNKPAPRPPMLSNELALPEPSVTAEKHLHESNSRKKMLLGRPSTLRLSEVEELQLPDINVAHSTDVSITSSRPPPESPMPLTEDSSAKHGGALDTFSAATEISYEGNKARFRGNKKLLDRHSTSRFQEIEELQLPVSNVVRRTDVSATSNSPPPESSKRLTEDSSSKHVGASDNSSDTTEISSDTNTDDPINVWYDEESLEDISSSEQESLNVSEISQLKRLPKLYSLKIESCKALKSLTEELMHSNLRHLYIIDCPFLKSIQASQLPMALETLYIRQCKKLEFLSVEETMGKHTSVEHLSIERSCDPLNTFPLSLFPKLKNVSIRDCAKFNSISITEDHMSLNSMEIRDCANLESLLKSGLRTPNLTSILLSNCKNLRQLPGQLHELTSLQSLIINECPELDSIPEGGLPSSLNLLRISSCHKLTPCLEWGLHKLNNFSRIEFEGGCRDLESFPEQNLLPRNLISLQIGRFPNLKILNYKGLQHLKSLETLKINSCDKLQSLPEEGLPSSLSYLYISDCLLLKSKLQNRRGKEWWMQTSPIDGTKDRCTSNFFAFHARDVLLDTCFAVMFLSPFVLLMEA</sequence>
<evidence type="ECO:0000256" key="3">
    <source>
        <dbReference type="ARBA" id="ARBA00022821"/>
    </source>
</evidence>
<dbReference type="EMBL" id="VAHF01000008">
    <property type="protein sequence ID" value="TXG55935.1"/>
    <property type="molecule type" value="Genomic_DNA"/>
</dbReference>
<dbReference type="PANTHER" id="PTHR36766:SF40">
    <property type="entry name" value="DISEASE RESISTANCE PROTEIN RGA3"/>
    <property type="match status" value="1"/>
</dbReference>
<feature type="domain" description="NB-ARC" evidence="7">
    <location>
        <begin position="169"/>
        <end position="297"/>
    </location>
</feature>
<feature type="compositionally biased region" description="Polar residues" evidence="6">
    <location>
        <begin position="1066"/>
        <end position="1083"/>
    </location>
</feature>
<dbReference type="SUPFAM" id="SSF52058">
    <property type="entry name" value="L domain-like"/>
    <property type="match status" value="1"/>
</dbReference>
<evidence type="ECO:0000259" key="7">
    <source>
        <dbReference type="Pfam" id="PF00931"/>
    </source>
</evidence>
<feature type="compositionally biased region" description="Polar residues" evidence="6">
    <location>
        <begin position="302"/>
        <end position="313"/>
    </location>
</feature>
<keyword evidence="3" id="KW-0611">Plant defense</keyword>
<dbReference type="GO" id="GO:0043531">
    <property type="term" value="F:ADP binding"/>
    <property type="evidence" value="ECO:0007669"/>
    <property type="project" value="InterPro"/>
</dbReference>
<keyword evidence="10" id="KW-1185">Reference proteome</keyword>
<dbReference type="Proteomes" id="UP000323000">
    <property type="component" value="Chromosome 8"/>
</dbReference>
<evidence type="ECO:0000256" key="5">
    <source>
        <dbReference type="SAM" id="Coils"/>
    </source>
</evidence>
<dbReference type="InterPro" id="IPR032675">
    <property type="entry name" value="LRR_dom_sf"/>
</dbReference>
<dbReference type="InterPro" id="IPR041118">
    <property type="entry name" value="Rx_N"/>
</dbReference>
<feature type="domain" description="Disease resistance N-terminal" evidence="8">
    <location>
        <begin position="12"/>
        <end position="84"/>
    </location>
</feature>
<dbReference type="GO" id="GO:0005524">
    <property type="term" value="F:ATP binding"/>
    <property type="evidence" value="ECO:0007669"/>
    <property type="project" value="UniProtKB-KW"/>
</dbReference>
<dbReference type="OrthoDB" id="1896560at2759"/>
<feature type="region of interest" description="Disordered" evidence="6">
    <location>
        <begin position="1037"/>
        <end position="1085"/>
    </location>
</feature>
<dbReference type="InterPro" id="IPR027417">
    <property type="entry name" value="P-loop_NTPase"/>
</dbReference>
<feature type="compositionally biased region" description="Basic and acidic residues" evidence="6">
    <location>
        <begin position="1050"/>
        <end position="1060"/>
    </location>
</feature>
<dbReference type="SUPFAM" id="SSF52540">
    <property type="entry name" value="P-loop containing nucleoside triphosphate hydrolases"/>
    <property type="match status" value="1"/>
</dbReference>
<dbReference type="Gene3D" id="1.20.5.4130">
    <property type="match status" value="2"/>
</dbReference>
<protein>
    <recommendedName>
        <fullName evidence="11">NB-ARC domain-containing protein</fullName>
    </recommendedName>
</protein>
<evidence type="ECO:0000313" key="9">
    <source>
        <dbReference type="EMBL" id="TXG55935.1"/>
    </source>
</evidence>
<dbReference type="GO" id="GO:0006952">
    <property type="term" value="P:defense response"/>
    <property type="evidence" value="ECO:0007669"/>
    <property type="project" value="UniProtKB-KW"/>
</dbReference>
<evidence type="ECO:0000259" key="8">
    <source>
        <dbReference type="Pfam" id="PF18052"/>
    </source>
</evidence>
<evidence type="ECO:0000256" key="6">
    <source>
        <dbReference type="SAM" id="MobiDB-lite"/>
    </source>
</evidence>
<keyword evidence="4" id="KW-0067">ATP-binding</keyword>
<organism evidence="9 10">
    <name type="scientific">Acer yangbiense</name>
    <dbReference type="NCBI Taxonomy" id="1000413"/>
    <lineage>
        <taxon>Eukaryota</taxon>
        <taxon>Viridiplantae</taxon>
        <taxon>Streptophyta</taxon>
        <taxon>Embryophyta</taxon>
        <taxon>Tracheophyta</taxon>
        <taxon>Spermatophyta</taxon>
        <taxon>Magnoliopsida</taxon>
        <taxon>eudicotyledons</taxon>
        <taxon>Gunneridae</taxon>
        <taxon>Pentapetalae</taxon>
        <taxon>rosids</taxon>
        <taxon>malvids</taxon>
        <taxon>Sapindales</taxon>
        <taxon>Sapindaceae</taxon>
        <taxon>Hippocastanoideae</taxon>
        <taxon>Acereae</taxon>
        <taxon>Acer</taxon>
    </lineage>
</organism>
<comment type="caution">
    <text evidence="9">The sequence shown here is derived from an EMBL/GenBank/DDBJ whole genome shotgun (WGS) entry which is preliminary data.</text>
</comment>
<evidence type="ECO:0000313" key="10">
    <source>
        <dbReference type="Proteomes" id="UP000323000"/>
    </source>
</evidence>
<dbReference type="Pfam" id="PF18052">
    <property type="entry name" value="Rx_N"/>
    <property type="match status" value="2"/>
</dbReference>
<feature type="compositionally biased region" description="Basic and acidic residues" evidence="6">
    <location>
        <begin position="514"/>
        <end position="529"/>
    </location>
</feature>
<evidence type="ECO:0008006" key="11">
    <source>
        <dbReference type="Google" id="ProtNLM"/>
    </source>
</evidence>
<evidence type="ECO:0000256" key="1">
    <source>
        <dbReference type="ARBA" id="ARBA00022737"/>
    </source>
</evidence>
<dbReference type="GO" id="GO:0051707">
    <property type="term" value="P:response to other organism"/>
    <property type="evidence" value="ECO:0007669"/>
    <property type="project" value="UniProtKB-ARBA"/>
</dbReference>
<feature type="region of interest" description="Disordered" evidence="6">
    <location>
        <begin position="498"/>
        <end position="565"/>
    </location>
</feature>
<evidence type="ECO:0000256" key="2">
    <source>
        <dbReference type="ARBA" id="ARBA00022741"/>
    </source>
</evidence>
<evidence type="ECO:0000256" key="4">
    <source>
        <dbReference type="ARBA" id="ARBA00022840"/>
    </source>
</evidence>
<dbReference type="PANTHER" id="PTHR36766">
    <property type="entry name" value="PLANT BROAD-SPECTRUM MILDEW RESISTANCE PROTEIN RPW8"/>
    <property type="match status" value="1"/>
</dbReference>